<dbReference type="EMBL" id="GBRH01247974">
    <property type="protein sequence ID" value="JAD49921.1"/>
    <property type="molecule type" value="Transcribed_RNA"/>
</dbReference>
<feature type="region of interest" description="Disordered" evidence="1">
    <location>
        <begin position="1"/>
        <end position="38"/>
    </location>
</feature>
<evidence type="ECO:0000256" key="1">
    <source>
        <dbReference type="SAM" id="MobiDB-lite"/>
    </source>
</evidence>
<proteinExistence type="predicted"/>
<accession>A0A0A9AFI6</accession>
<feature type="compositionally biased region" description="Basic and acidic residues" evidence="1">
    <location>
        <begin position="20"/>
        <end position="38"/>
    </location>
</feature>
<dbReference type="AlphaFoldDB" id="A0A0A9AFI6"/>
<reference evidence="2" key="1">
    <citation type="submission" date="2014-09" db="EMBL/GenBank/DDBJ databases">
        <authorList>
            <person name="Magalhaes I.L.F."/>
            <person name="Oliveira U."/>
            <person name="Santos F.R."/>
            <person name="Vidigal T.H.D.A."/>
            <person name="Brescovit A.D."/>
            <person name="Santos A.J."/>
        </authorList>
    </citation>
    <scope>NUCLEOTIDE SEQUENCE</scope>
    <source>
        <tissue evidence="2">Shoot tissue taken approximately 20 cm above the soil surface</tissue>
    </source>
</reference>
<sequence>MESDGNRGEDEAVARLGRRRAQERPKRRDPRAVEGHEIFDSLVDAKGLDPHGS</sequence>
<reference evidence="2" key="2">
    <citation type="journal article" date="2015" name="Data Brief">
        <title>Shoot transcriptome of the giant reed, Arundo donax.</title>
        <authorList>
            <person name="Barrero R.A."/>
            <person name="Guerrero F.D."/>
            <person name="Moolhuijzen P."/>
            <person name="Goolsby J.A."/>
            <person name="Tidwell J."/>
            <person name="Bellgard S.E."/>
            <person name="Bellgard M.I."/>
        </authorList>
    </citation>
    <scope>NUCLEOTIDE SEQUENCE</scope>
    <source>
        <tissue evidence="2">Shoot tissue taken approximately 20 cm above the soil surface</tissue>
    </source>
</reference>
<name>A0A0A9AFI6_ARUDO</name>
<organism evidence="2">
    <name type="scientific">Arundo donax</name>
    <name type="common">Giant reed</name>
    <name type="synonym">Donax arundinaceus</name>
    <dbReference type="NCBI Taxonomy" id="35708"/>
    <lineage>
        <taxon>Eukaryota</taxon>
        <taxon>Viridiplantae</taxon>
        <taxon>Streptophyta</taxon>
        <taxon>Embryophyta</taxon>
        <taxon>Tracheophyta</taxon>
        <taxon>Spermatophyta</taxon>
        <taxon>Magnoliopsida</taxon>
        <taxon>Liliopsida</taxon>
        <taxon>Poales</taxon>
        <taxon>Poaceae</taxon>
        <taxon>PACMAD clade</taxon>
        <taxon>Arundinoideae</taxon>
        <taxon>Arundineae</taxon>
        <taxon>Arundo</taxon>
    </lineage>
</organism>
<evidence type="ECO:0000313" key="2">
    <source>
        <dbReference type="EMBL" id="JAD49921.1"/>
    </source>
</evidence>
<protein>
    <submittedName>
        <fullName evidence="2">Uncharacterized protein</fullName>
    </submittedName>
</protein>
<feature type="compositionally biased region" description="Basic and acidic residues" evidence="1">
    <location>
        <begin position="1"/>
        <end position="13"/>
    </location>
</feature>